<gene>
    <name evidence="1" type="ORF">IFE08_06540</name>
</gene>
<protein>
    <submittedName>
        <fullName evidence="1">Uncharacterized protein</fullName>
    </submittedName>
</protein>
<accession>A0A7S7AX40</accession>
<name>A0A7S7AX40_9SPIR</name>
<proteinExistence type="predicted"/>
<dbReference type="EMBL" id="CP061839">
    <property type="protein sequence ID" value="QOW61985.1"/>
    <property type="molecule type" value="Genomic_DNA"/>
</dbReference>
<dbReference type="AlphaFoldDB" id="A0A7S7AX40"/>
<evidence type="ECO:0000313" key="2">
    <source>
        <dbReference type="Proteomes" id="UP000593915"/>
    </source>
</evidence>
<evidence type="ECO:0000313" key="1">
    <source>
        <dbReference type="EMBL" id="QOW61985.1"/>
    </source>
</evidence>
<dbReference type="RefSeq" id="WP_194077478.1">
    <property type="nucleotide sequence ID" value="NZ_CP061839.1"/>
</dbReference>
<reference evidence="1 2" key="1">
    <citation type="submission" date="2020-09" db="EMBL/GenBank/DDBJ databases">
        <title>Characterization of Treponema spp. from bovine digital dermatitis in Korea.</title>
        <authorList>
            <person name="Espiritu H.M."/>
            <person name="Cho Y.I."/>
            <person name="Mamuad L."/>
        </authorList>
    </citation>
    <scope>NUCLEOTIDE SEQUENCE [LARGE SCALE GENOMIC DNA]</scope>
    <source>
        <strain evidence="1 2">KS1</strain>
    </source>
</reference>
<dbReference type="Proteomes" id="UP000593915">
    <property type="component" value="Chromosome"/>
</dbReference>
<organism evidence="1 2">
    <name type="scientific">Treponema pedis</name>
    <dbReference type="NCBI Taxonomy" id="409322"/>
    <lineage>
        <taxon>Bacteria</taxon>
        <taxon>Pseudomonadati</taxon>
        <taxon>Spirochaetota</taxon>
        <taxon>Spirochaetia</taxon>
        <taxon>Spirochaetales</taxon>
        <taxon>Treponemataceae</taxon>
        <taxon>Treponema</taxon>
    </lineage>
</organism>
<sequence length="468" mass="53618">MTKFFIDQTVKYPGSYDLITGAETEFFEINAHLKTENPLPKFQLNLDGFSARFSPILYRERKKNIPALSFFFGSLNKAAFLNLFSAPVFTVQKPSSRGIKFFPKHFVSCSTSKKDTSCAAELSLKNFNLLLLAEKEAKIEKADIHLCAAYKIDDLTDGNISLGLAFYSSFFPDAYSKFYSESKRYNGLYSGEIIFSAETDYGEYSVLGLGSLAVPSKNSKQGLSANKIKPSIAGRIEFDFFKDYAGFDAGISLKQKDFSGVKGKTQKEVIAGFFRPKIIIDIFKLEAVYNFSKQYEKKMQHKLEYFHSGGLDLKIGNSNYIFKTGMFYENTEWDFTAKFEIRKLKFWQDVFILGTKFTFENKEKNPFIIRNYSVNSSFKINFGKDIKAGIEGELSQKNISAVKTHKINHKIKVKKSFIEWQKLKAEGGLFFEAVKELKRFEHSVKAEIKFTAEKPFYNLVLRYKIKIK</sequence>